<feature type="domain" description="4-oxalocrotonate tautomerase-like" evidence="2">
    <location>
        <begin position="9"/>
        <end position="58"/>
    </location>
</feature>
<dbReference type="Proteomes" id="UP000279422">
    <property type="component" value="Unassembled WGS sequence"/>
</dbReference>
<dbReference type="GO" id="GO:0016853">
    <property type="term" value="F:isomerase activity"/>
    <property type="evidence" value="ECO:0007669"/>
    <property type="project" value="UniProtKB-KW"/>
</dbReference>
<dbReference type="Gene3D" id="3.30.429.10">
    <property type="entry name" value="Macrophage Migration Inhibitory Factor"/>
    <property type="match status" value="1"/>
</dbReference>
<reference evidence="3 4" key="1">
    <citation type="submission" date="2018-06" db="EMBL/GenBank/DDBJ databases">
        <title>Extensive metabolic versatility and redundancy in microbially diverse, dynamic hydrothermal sediments.</title>
        <authorList>
            <person name="Dombrowski N."/>
            <person name="Teske A."/>
            <person name="Baker B.J."/>
        </authorList>
    </citation>
    <scope>NUCLEOTIDE SEQUENCE [LARGE SCALE GENOMIC DNA]</scope>
    <source>
        <strain evidence="3">B47_G16</strain>
    </source>
</reference>
<organism evidence="3 4">
    <name type="scientific">Aerophobetes bacterium</name>
    <dbReference type="NCBI Taxonomy" id="2030807"/>
    <lineage>
        <taxon>Bacteria</taxon>
        <taxon>Candidatus Aerophobota</taxon>
    </lineage>
</organism>
<keyword evidence="1" id="KW-0413">Isomerase</keyword>
<comment type="caution">
    <text evidence="3">The sequence shown here is derived from an EMBL/GenBank/DDBJ whole genome shotgun (WGS) entry which is preliminary data.</text>
</comment>
<gene>
    <name evidence="3" type="ORF">DRJ00_02875</name>
</gene>
<dbReference type="InterPro" id="IPR014347">
    <property type="entry name" value="Tautomerase/MIF_sf"/>
</dbReference>
<dbReference type="Pfam" id="PF01361">
    <property type="entry name" value="Tautomerase"/>
    <property type="match status" value="1"/>
</dbReference>
<dbReference type="NCBIfam" id="NF041920">
    <property type="entry name" value="DmpI"/>
    <property type="match status" value="1"/>
</dbReference>
<evidence type="ECO:0000313" key="4">
    <source>
        <dbReference type="Proteomes" id="UP000279422"/>
    </source>
</evidence>
<protein>
    <submittedName>
        <fullName evidence="3">4-oxalocrotonate tautomerase</fullName>
    </submittedName>
</protein>
<accession>A0A497E4W1</accession>
<evidence type="ECO:0000256" key="1">
    <source>
        <dbReference type="ARBA" id="ARBA00023235"/>
    </source>
</evidence>
<dbReference type="InterPro" id="IPR004370">
    <property type="entry name" value="4-OT-like_dom"/>
</dbReference>
<evidence type="ECO:0000259" key="2">
    <source>
        <dbReference type="Pfam" id="PF01361"/>
    </source>
</evidence>
<dbReference type="AlphaFoldDB" id="A0A497E4W1"/>
<sequence length="67" mass="7497">MPTIMVEGPKIDVEKKRQLVKKLTEAAVEVYGIEHIIVIIRENPPENVGISGELLADRKRNEDKTSG</sequence>
<dbReference type="SUPFAM" id="SSF55331">
    <property type="entry name" value="Tautomerase/MIF"/>
    <property type="match status" value="1"/>
</dbReference>
<proteinExistence type="predicted"/>
<dbReference type="EMBL" id="QMPZ01000022">
    <property type="protein sequence ID" value="RLE09976.1"/>
    <property type="molecule type" value="Genomic_DNA"/>
</dbReference>
<evidence type="ECO:0000313" key="3">
    <source>
        <dbReference type="EMBL" id="RLE09976.1"/>
    </source>
</evidence>
<name>A0A497E4W1_UNCAE</name>